<keyword evidence="4" id="KW-1185">Reference proteome</keyword>
<feature type="compositionally biased region" description="Acidic residues" evidence="1">
    <location>
        <begin position="174"/>
        <end position="195"/>
    </location>
</feature>
<dbReference type="Proteomes" id="UP000292702">
    <property type="component" value="Unassembled WGS sequence"/>
</dbReference>
<organism evidence="3 4">
    <name type="scientific">Steccherinum ochraceum</name>
    <dbReference type="NCBI Taxonomy" id="92696"/>
    <lineage>
        <taxon>Eukaryota</taxon>
        <taxon>Fungi</taxon>
        <taxon>Dikarya</taxon>
        <taxon>Basidiomycota</taxon>
        <taxon>Agaricomycotina</taxon>
        <taxon>Agaricomycetes</taxon>
        <taxon>Polyporales</taxon>
        <taxon>Steccherinaceae</taxon>
        <taxon>Steccherinum</taxon>
    </lineage>
</organism>
<dbReference type="OrthoDB" id="18440at2759"/>
<dbReference type="AlphaFoldDB" id="A0A4V2MV59"/>
<proteinExistence type="predicted"/>
<evidence type="ECO:0000256" key="1">
    <source>
        <dbReference type="SAM" id="MobiDB-lite"/>
    </source>
</evidence>
<feature type="compositionally biased region" description="Basic residues" evidence="1">
    <location>
        <begin position="285"/>
        <end position="299"/>
    </location>
</feature>
<feature type="compositionally biased region" description="Acidic residues" evidence="1">
    <location>
        <begin position="212"/>
        <end position="225"/>
    </location>
</feature>
<sequence>MTSIPPSILKRPRTPPPSGPASSSSDHPTPKAIRTALPPLPASSSTTHQVICTLPPTCNPPVHKPTPLANTQELERHYATYHAHHQTECHDPIAGVRKDRGDKIFACHLPTCPRLFLTPKGRRLHLIQAHGYPKEYFFAVTNKGVGGLLRKWGEGVSLVRGVWRERERAGDGGEAGDGDGDGGSEESEEEDENENENATRGKNGLRVHTPLVEDDSSESDSESPETDQKKKASDTSIDSIASAMTSLSLVPPAIRFGRGAKRGGYTSTTTPEPVEHMEIDGVHGGRGRGNGRARGRGRGAHVPARGLGGGRGGRSGFPRGGRAIGRGVGRGF</sequence>
<dbReference type="STRING" id="92696.A0A4V2MV59"/>
<dbReference type="InterPro" id="IPR039258">
    <property type="entry name" value="ZNF511"/>
</dbReference>
<accession>A0A4V2MV59</accession>
<evidence type="ECO:0000313" key="3">
    <source>
        <dbReference type="EMBL" id="TCD60347.1"/>
    </source>
</evidence>
<evidence type="ECO:0000259" key="2">
    <source>
        <dbReference type="PROSITE" id="PS00028"/>
    </source>
</evidence>
<evidence type="ECO:0000313" key="4">
    <source>
        <dbReference type="Proteomes" id="UP000292702"/>
    </source>
</evidence>
<gene>
    <name evidence="3" type="ORF">EIP91_010331</name>
</gene>
<dbReference type="PANTHER" id="PTHR21354:SF0">
    <property type="entry name" value="ZINC FINGER PROTEIN 511"/>
    <property type="match status" value="1"/>
</dbReference>
<comment type="caution">
    <text evidence="3">The sequence shown here is derived from an EMBL/GenBank/DDBJ whole genome shotgun (WGS) entry which is preliminary data.</text>
</comment>
<dbReference type="EMBL" id="RWJN01000614">
    <property type="protein sequence ID" value="TCD60347.1"/>
    <property type="molecule type" value="Genomic_DNA"/>
</dbReference>
<feature type="compositionally biased region" description="Gly residues" evidence="1">
    <location>
        <begin position="306"/>
        <end position="332"/>
    </location>
</feature>
<name>A0A4V2MV59_9APHY</name>
<protein>
    <recommendedName>
        <fullName evidence="2">C2H2-type domain-containing protein</fullName>
    </recommendedName>
</protein>
<feature type="region of interest" description="Disordered" evidence="1">
    <location>
        <begin position="167"/>
        <end position="236"/>
    </location>
</feature>
<feature type="region of interest" description="Disordered" evidence="1">
    <location>
        <begin position="277"/>
        <end position="332"/>
    </location>
</feature>
<dbReference type="PANTHER" id="PTHR21354">
    <property type="entry name" value="ZINC FINGER PROTEIN 511"/>
    <property type="match status" value="1"/>
</dbReference>
<feature type="region of interest" description="Disordered" evidence="1">
    <location>
        <begin position="1"/>
        <end position="46"/>
    </location>
</feature>
<dbReference type="PROSITE" id="PS00028">
    <property type="entry name" value="ZINC_FINGER_C2H2_1"/>
    <property type="match status" value="1"/>
</dbReference>
<feature type="domain" description="C2H2-type" evidence="2">
    <location>
        <begin position="107"/>
        <end position="130"/>
    </location>
</feature>
<reference evidence="3 4" key="1">
    <citation type="submission" date="2018-11" db="EMBL/GenBank/DDBJ databases">
        <title>Genome assembly of Steccherinum ochraceum LE-BIN_3174, the white-rot fungus of the Steccherinaceae family (The Residual Polyporoid clade, Polyporales, Basidiomycota).</title>
        <authorList>
            <person name="Fedorova T.V."/>
            <person name="Glazunova O.A."/>
            <person name="Landesman E.O."/>
            <person name="Moiseenko K.V."/>
            <person name="Psurtseva N.V."/>
            <person name="Savinova O.S."/>
            <person name="Shakhova N.V."/>
            <person name="Tyazhelova T.V."/>
            <person name="Vasina D.V."/>
        </authorList>
    </citation>
    <scope>NUCLEOTIDE SEQUENCE [LARGE SCALE GENOMIC DNA]</scope>
    <source>
        <strain evidence="3 4">LE-BIN_3174</strain>
    </source>
</reference>
<dbReference type="InterPro" id="IPR013087">
    <property type="entry name" value="Znf_C2H2_type"/>
</dbReference>